<evidence type="ECO:0000256" key="1">
    <source>
        <dbReference type="ARBA" id="ARBA00004141"/>
    </source>
</evidence>
<dbReference type="OrthoDB" id="413079at2759"/>
<feature type="compositionally biased region" description="Pro residues" evidence="5">
    <location>
        <begin position="414"/>
        <end position="428"/>
    </location>
</feature>
<feature type="transmembrane region" description="Helical" evidence="6">
    <location>
        <begin position="616"/>
        <end position="636"/>
    </location>
</feature>
<protein>
    <submittedName>
        <fullName evidence="8">Major facilitator superfamily transporter</fullName>
    </submittedName>
</protein>
<keyword evidence="4 6" id="KW-0472">Membrane</keyword>
<keyword evidence="2 6" id="KW-0812">Transmembrane</keyword>
<feature type="transmembrane region" description="Helical" evidence="6">
    <location>
        <begin position="588"/>
        <end position="610"/>
    </location>
</feature>
<dbReference type="Proteomes" id="UP000076874">
    <property type="component" value="Unassembled WGS sequence"/>
</dbReference>
<feature type="compositionally biased region" description="Low complexity" evidence="5">
    <location>
        <begin position="9"/>
        <end position="37"/>
    </location>
</feature>
<feature type="transmembrane region" description="Helical" evidence="6">
    <location>
        <begin position="240"/>
        <end position="260"/>
    </location>
</feature>
<reference evidence="8 9" key="1">
    <citation type="journal article" date="2016" name="Genome Biol. Evol.">
        <title>Divergent and convergent evolution of fungal pathogenicity.</title>
        <authorList>
            <person name="Shang Y."/>
            <person name="Xiao G."/>
            <person name="Zheng P."/>
            <person name="Cen K."/>
            <person name="Zhan S."/>
            <person name="Wang C."/>
        </authorList>
    </citation>
    <scope>NUCLEOTIDE SEQUENCE [LARGE SCALE GENOMIC DNA]</scope>
    <source>
        <strain evidence="8 9">RCEF 264</strain>
    </source>
</reference>
<dbReference type="GO" id="GO:0016020">
    <property type="term" value="C:membrane"/>
    <property type="evidence" value="ECO:0007669"/>
    <property type="project" value="UniProtKB-SubCell"/>
</dbReference>
<sequence length="644" mass="67441">MLPFVQVESSPSATAMPSPPAATITTSTSTSSSSTIQIPARPAKVVARTYPAVPAEDRDVFDPNKPASTLAFDTSDLESSRPVTPVEMMDLTNSTSVAAAEAAAAPTTAATVASPHKGQVLFDETPENGRNGVDTGNARPPNSRRSSGGLGTDDEDNGVEVLKSIWFPHKNKFRMATVSMSTLTCGLNDSASGALLPYIEKHYNIGYAIVSLMFVATAVGAIVAAAVVDPLKGRFGRARTFCLGQLLMALGYVPLLTMAAPFPAVVVGFFLVGMGEAVNVAMGNTFCASLQQSTVALGIMHGSYGIGGISGPLIATAIAVASSPDPSTADAGAVPAAAFGRYYVVPFGLMVLCAASSIWSFGGYERDFGENLAASASTGALLPTPASPASADGAAADRRHHRHRHQRWRRSEQPSPPSPLPPPPPPATTSPLPLLRRTWSRLRRVDLAARLVDVVRPYSYRVVLLGALFLFMYQGAEVSLAGWVTSFLIADRGAKEPGVGYVTAGFWAGVTVGRFLLVVPAQRIGARRFVYGCIAGMAGFDLLVWLLPSRIGSAVAVALVGLLIGPIYPSAAAVLMQGMSRRERVAGVSAMTAFGFAGGAVMPFVTGMLAQAVGTFVLHPIFLALLAAMLVFWYLVPARKKPTE</sequence>
<evidence type="ECO:0000256" key="5">
    <source>
        <dbReference type="SAM" id="MobiDB-lite"/>
    </source>
</evidence>
<comment type="subcellular location">
    <subcellularLocation>
        <location evidence="1">Membrane</location>
        <topology evidence="1">Multi-pass membrane protein</topology>
    </subcellularLocation>
</comment>
<evidence type="ECO:0000256" key="2">
    <source>
        <dbReference type="ARBA" id="ARBA00022692"/>
    </source>
</evidence>
<dbReference type="FunFam" id="1.20.1250.20:FF:000286">
    <property type="entry name" value="MFS efflux transporter"/>
    <property type="match status" value="1"/>
</dbReference>
<dbReference type="InterPro" id="IPR020846">
    <property type="entry name" value="MFS_dom"/>
</dbReference>
<keyword evidence="9" id="KW-1185">Reference proteome</keyword>
<dbReference type="Pfam" id="PF07690">
    <property type="entry name" value="MFS_1"/>
    <property type="match status" value="2"/>
</dbReference>
<gene>
    <name evidence="8" type="ORF">SPI_01358</name>
</gene>
<evidence type="ECO:0000256" key="4">
    <source>
        <dbReference type="ARBA" id="ARBA00023136"/>
    </source>
</evidence>
<feature type="transmembrane region" description="Helical" evidence="6">
    <location>
        <begin position="266"/>
        <end position="290"/>
    </location>
</feature>
<feature type="compositionally biased region" description="Basic residues" evidence="5">
    <location>
        <begin position="398"/>
        <end position="408"/>
    </location>
</feature>
<proteinExistence type="predicted"/>
<dbReference type="InterPro" id="IPR011701">
    <property type="entry name" value="MFS"/>
</dbReference>
<name>A0A162JC44_9HYPO</name>
<dbReference type="EMBL" id="AZHD01000002">
    <property type="protein sequence ID" value="OAA66782.1"/>
    <property type="molecule type" value="Genomic_DNA"/>
</dbReference>
<feature type="region of interest" description="Disordered" evidence="5">
    <location>
        <begin position="383"/>
        <end position="432"/>
    </location>
</feature>
<dbReference type="InterPro" id="IPR051788">
    <property type="entry name" value="MFS_Transporter"/>
</dbReference>
<dbReference type="InterPro" id="IPR036259">
    <property type="entry name" value="MFS_trans_sf"/>
</dbReference>
<evidence type="ECO:0000256" key="3">
    <source>
        <dbReference type="ARBA" id="ARBA00022989"/>
    </source>
</evidence>
<evidence type="ECO:0000313" key="9">
    <source>
        <dbReference type="Proteomes" id="UP000076874"/>
    </source>
</evidence>
<feature type="region of interest" description="Disordered" evidence="5">
    <location>
        <begin position="1"/>
        <end position="37"/>
    </location>
</feature>
<feature type="transmembrane region" description="Helical" evidence="6">
    <location>
        <begin position="205"/>
        <end position="228"/>
    </location>
</feature>
<evidence type="ECO:0000256" key="6">
    <source>
        <dbReference type="SAM" id="Phobius"/>
    </source>
</evidence>
<feature type="region of interest" description="Disordered" evidence="5">
    <location>
        <begin position="57"/>
        <end position="81"/>
    </location>
</feature>
<feature type="compositionally biased region" description="Low complexity" evidence="5">
    <location>
        <begin position="383"/>
        <end position="394"/>
    </location>
</feature>
<feature type="region of interest" description="Disordered" evidence="5">
    <location>
        <begin position="121"/>
        <end position="156"/>
    </location>
</feature>
<feature type="transmembrane region" description="Helical" evidence="6">
    <location>
        <begin position="498"/>
        <end position="517"/>
    </location>
</feature>
<dbReference type="AlphaFoldDB" id="A0A162JC44"/>
<feature type="transmembrane region" description="Helical" evidence="6">
    <location>
        <begin position="462"/>
        <end position="486"/>
    </location>
</feature>
<feature type="transmembrane region" description="Helical" evidence="6">
    <location>
        <begin position="554"/>
        <end position="576"/>
    </location>
</feature>
<dbReference type="GO" id="GO:0022857">
    <property type="term" value="F:transmembrane transporter activity"/>
    <property type="evidence" value="ECO:0007669"/>
    <property type="project" value="InterPro"/>
</dbReference>
<feature type="transmembrane region" description="Helical" evidence="6">
    <location>
        <begin position="342"/>
        <end position="362"/>
    </location>
</feature>
<feature type="transmembrane region" description="Helical" evidence="6">
    <location>
        <begin position="302"/>
        <end position="322"/>
    </location>
</feature>
<comment type="caution">
    <text evidence="8">The sequence shown here is derived from an EMBL/GenBank/DDBJ whole genome shotgun (WGS) entry which is preliminary data.</text>
</comment>
<dbReference type="SUPFAM" id="SSF103473">
    <property type="entry name" value="MFS general substrate transporter"/>
    <property type="match status" value="1"/>
</dbReference>
<accession>A0A162JC44</accession>
<keyword evidence="3 6" id="KW-1133">Transmembrane helix</keyword>
<evidence type="ECO:0000259" key="7">
    <source>
        <dbReference type="PROSITE" id="PS50850"/>
    </source>
</evidence>
<dbReference type="Gene3D" id="1.20.1250.20">
    <property type="entry name" value="MFS general substrate transporter like domains"/>
    <property type="match status" value="2"/>
</dbReference>
<dbReference type="PANTHER" id="PTHR23514">
    <property type="entry name" value="BYPASS OF STOP CODON PROTEIN 6"/>
    <property type="match status" value="1"/>
</dbReference>
<dbReference type="PROSITE" id="PS50850">
    <property type="entry name" value="MFS"/>
    <property type="match status" value="1"/>
</dbReference>
<organism evidence="8 9">
    <name type="scientific">Niveomyces insectorum RCEF 264</name>
    <dbReference type="NCBI Taxonomy" id="1081102"/>
    <lineage>
        <taxon>Eukaryota</taxon>
        <taxon>Fungi</taxon>
        <taxon>Dikarya</taxon>
        <taxon>Ascomycota</taxon>
        <taxon>Pezizomycotina</taxon>
        <taxon>Sordariomycetes</taxon>
        <taxon>Hypocreomycetidae</taxon>
        <taxon>Hypocreales</taxon>
        <taxon>Cordycipitaceae</taxon>
        <taxon>Niveomyces</taxon>
    </lineage>
</organism>
<evidence type="ECO:0000313" key="8">
    <source>
        <dbReference type="EMBL" id="OAA66782.1"/>
    </source>
</evidence>
<feature type="domain" description="Major facilitator superfamily (MFS) profile" evidence="7">
    <location>
        <begin position="174"/>
        <end position="640"/>
    </location>
</feature>
<dbReference type="PANTHER" id="PTHR23514:SF6">
    <property type="entry name" value="MAJOR FACILITATOR SUPERFAMILY (MFS) PROFILE DOMAIN-CONTAINING PROTEIN"/>
    <property type="match status" value="1"/>
</dbReference>
<feature type="transmembrane region" description="Helical" evidence="6">
    <location>
        <begin position="529"/>
        <end position="548"/>
    </location>
</feature>